<protein>
    <submittedName>
        <fullName evidence="2">Uncharacterized protein</fullName>
    </submittedName>
</protein>
<organism evidence="2 3">
    <name type="scientific">Brassica cretica</name>
    <name type="common">Mustard</name>
    <dbReference type="NCBI Taxonomy" id="69181"/>
    <lineage>
        <taxon>Eukaryota</taxon>
        <taxon>Viridiplantae</taxon>
        <taxon>Streptophyta</taxon>
        <taxon>Embryophyta</taxon>
        <taxon>Tracheophyta</taxon>
        <taxon>Spermatophyta</taxon>
        <taxon>Magnoliopsida</taxon>
        <taxon>eudicotyledons</taxon>
        <taxon>Gunneridae</taxon>
        <taxon>Pentapetalae</taxon>
        <taxon>rosids</taxon>
        <taxon>malvids</taxon>
        <taxon>Brassicales</taxon>
        <taxon>Brassicaceae</taxon>
        <taxon>Brassiceae</taxon>
        <taxon>Brassica</taxon>
    </lineage>
</organism>
<reference evidence="2 3" key="1">
    <citation type="journal article" date="2020" name="BMC Genomics">
        <title>Intraspecific diversification of the crop wild relative Brassica cretica Lam. using demographic model selection.</title>
        <authorList>
            <person name="Kioukis A."/>
            <person name="Michalopoulou V.A."/>
            <person name="Briers L."/>
            <person name="Pirintsos S."/>
            <person name="Studholme D.J."/>
            <person name="Pavlidis P."/>
            <person name="Sarris P.F."/>
        </authorList>
    </citation>
    <scope>NUCLEOTIDE SEQUENCE [LARGE SCALE GENOMIC DNA]</scope>
    <source>
        <strain evidence="3">cv. PFS-1207/04</strain>
    </source>
</reference>
<feature type="region of interest" description="Disordered" evidence="1">
    <location>
        <begin position="54"/>
        <end position="81"/>
    </location>
</feature>
<name>A0ABQ7D1R0_BRACR</name>
<evidence type="ECO:0000313" key="2">
    <source>
        <dbReference type="EMBL" id="KAF3565340.1"/>
    </source>
</evidence>
<proteinExistence type="predicted"/>
<comment type="caution">
    <text evidence="2">The sequence shown here is derived from an EMBL/GenBank/DDBJ whole genome shotgun (WGS) entry which is preliminary data.</text>
</comment>
<dbReference type="EMBL" id="QGKV02000759">
    <property type="protein sequence ID" value="KAF3565340.1"/>
    <property type="molecule type" value="Genomic_DNA"/>
</dbReference>
<sequence>MLGKEGSKVDPVNEGITLIKLIFQVYKNFNNNCFMYFADLLGNMDEYDDLQFDCSSQESGETDNTDDGQPIALEPEKDNQSDRVSFLAAMFKKTFSEVKTKVKPVKAKEDG</sequence>
<evidence type="ECO:0000256" key="1">
    <source>
        <dbReference type="SAM" id="MobiDB-lite"/>
    </source>
</evidence>
<gene>
    <name evidence="2" type="ORF">DY000_02016930</name>
</gene>
<accession>A0ABQ7D1R0</accession>
<keyword evidence="3" id="KW-1185">Reference proteome</keyword>
<dbReference type="Proteomes" id="UP000266723">
    <property type="component" value="Unassembled WGS sequence"/>
</dbReference>
<evidence type="ECO:0000313" key="3">
    <source>
        <dbReference type="Proteomes" id="UP000266723"/>
    </source>
</evidence>